<dbReference type="AlphaFoldDB" id="A0A024QEG0"/>
<dbReference type="Proteomes" id="UP000028875">
    <property type="component" value="Unassembled WGS sequence"/>
</dbReference>
<dbReference type="RefSeq" id="WP_021292369.1">
    <property type="nucleotide sequence ID" value="NZ_BNER01000011.1"/>
</dbReference>
<organism evidence="1 2">
    <name type="scientific">Virgibacillus massiliensis</name>
    <dbReference type="NCBI Taxonomy" id="1462526"/>
    <lineage>
        <taxon>Bacteria</taxon>
        <taxon>Bacillati</taxon>
        <taxon>Bacillota</taxon>
        <taxon>Bacilli</taxon>
        <taxon>Bacillales</taxon>
        <taxon>Bacillaceae</taxon>
        <taxon>Virgibacillus</taxon>
    </lineage>
</organism>
<dbReference type="EMBL" id="CCDP010000002">
    <property type="protein sequence ID" value="CDQ40575.1"/>
    <property type="molecule type" value="Genomic_DNA"/>
</dbReference>
<keyword evidence="2" id="KW-1185">Reference proteome</keyword>
<reference evidence="2" key="2">
    <citation type="submission" date="2014-05" db="EMBL/GenBank/DDBJ databases">
        <title>Draft genome sequence of Virgibacillus massiliensis Vm-5.</title>
        <authorList>
            <person name="Khelaifia S."/>
            <person name="Croce O."/>
            <person name="Lagier J.C."/>
            <person name="Raoult D."/>
        </authorList>
    </citation>
    <scope>NUCLEOTIDE SEQUENCE [LARGE SCALE GENOMIC DNA]</scope>
    <source>
        <strain evidence="2">Vm-5</strain>
    </source>
</reference>
<proteinExistence type="predicted"/>
<reference evidence="1 2" key="1">
    <citation type="submission" date="2014-03" db="EMBL/GenBank/DDBJ databases">
        <authorList>
            <person name="Urmite Genomes U."/>
        </authorList>
    </citation>
    <scope>NUCLEOTIDE SEQUENCE [LARGE SCALE GENOMIC DNA]</scope>
    <source>
        <strain evidence="1 2">Vm-5</strain>
    </source>
</reference>
<dbReference type="OrthoDB" id="2389786at2"/>
<comment type="caution">
    <text evidence="1">The sequence shown here is derived from an EMBL/GenBank/DDBJ whole genome shotgun (WGS) entry which is preliminary data.</text>
</comment>
<dbReference type="InterPro" id="IPR021866">
    <property type="entry name" value="SpoIIAA-like"/>
</dbReference>
<evidence type="ECO:0008006" key="3">
    <source>
        <dbReference type="Google" id="ProtNLM"/>
    </source>
</evidence>
<accession>A0A024QEG0</accession>
<evidence type="ECO:0000313" key="1">
    <source>
        <dbReference type="EMBL" id="CDQ40575.1"/>
    </source>
</evidence>
<gene>
    <name evidence="1" type="ORF">BN990_02900</name>
</gene>
<protein>
    <recommendedName>
        <fullName evidence="3">STAS/SEC14 domain-containing protein</fullName>
    </recommendedName>
</protein>
<dbReference type="Pfam" id="PF11964">
    <property type="entry name" value="SpoIIAA-like"/>
    <property type="match status" value="1"/>
</dbReference>
<dbReference type="InterPro" id="IPR038396">
    <property type="entry name" value="SpoIIAA-like_sf"/>
</dbReference>
<dbReference type="eggNOG" id="ENOG50308Q6">
    <property type="taxonomic scope" value="Bacteria"/>
</dbReference>
<sequence length="117" mass="13698">MIKMTPAEFENAIEIEIQGKVTEEDIHNFEEFFLLKRQHHDKVNILMVYNDWEGISLKGLLEDLKLMKYTRDINKIAVVSDKKWIEKGAKLEGLIPSISMEHFLPENKAQANRWLAT</sequence>
<dbReference type="SUPFAM" id="SSF52091">
    <property type="entry name" value="SpoIIaa-like"/>
    <property type="match status" value="1"/>
</dbReference>
<name>A0A024QEG0_9BACI</name>
<dbReference type="InterPro" id="IPR036513">
    <property type="entry name" value="STAS_dom_sf"/>
</dbReference>
<dbReference type="STRING" id="1462526.BN990_02900"/>
<evidence type="ECO:0000313" key="2">
    <source>
        <dbReference type="Proteomes" id="UP000028875"/>
    </source>
</evidence>
<dbReference type="Gene3D" id="3.40.50.10600">
    <property type="entry name" value="SpoIIaa-like domains"/>
    <property type="match status" value="1"/>
</dbReference>